<dbReference type="GO" id="GO:0006313">
    <property type="term" value="P:DNA transposition"/>
    <property type="evidence" value="ECO:0007669"/>
    <property type="project" value="InterPro"/>
</dbReference>
<keyword evidence="3" id="KW-1185">Reference proteome</keyword>
<dbReference type="KEGG" id="tfa:BW733_05165"/>
<dbReference type="InterPro" id="IPR012337">
    <property type="entry name" value="RNaseH-like_sf"/>
</dbReference>
<dbReference type="Proteomes" id="UP000188235">
    <property type="component" value="Chromosome"/>
</dbReference>
<evidence type="ECO:0000313" key="3">
    <source>
        <dbReference type="Proteomes" id="UP000188235"/>
    </source>
</evidence>
<protein>
    <submittedName>
        <fullName evidence="2">Transposase</fullName>
    </submittedName>
</protein>
<dbReference type="STRING" id="399497.BW733_05165"/>
<gene>
    <name evidence="2" type="ORF">BW733_05165</name>
</gene>
<dbReference type="EMBL" id="CP019607">
    <property type="protein sequence ID" value="AQP50312.1"/>
    <property type="molecule type" value="Genomic_DNA"/>
</dbReference>
<dbReference type="PANTHER" id="PTHR34614:SF2">
    <property type="entry name" value="TRANSPOSASE IS4-LIKE DOMAIN-CONTAINING PROTEIN"/>
    <property type="match status" value="1"/>
</dbReference>
<reference evidence="2 3" key="1">
    <citation type="journal article" date="2008" name="Int. J. Syst. Evol. Microbiol.">
        <title>Tessaracoccus flavescens sp. nov., isolated from marine sediment.</title>
        <authorList>
            <person name="Lee D.W."/>
            <person name="Lee S.D."/>
        </authorList>
    </citation>
    <scope>NUCLEOTIDE SEQUENCE [LARGE SCALE GENOMIC DNA]</scope>
    <source>
        <strain evidence="2 3">SST-39T</strain>
    </source>
</reference>
<dbReference type="AlphaFoldDB" id="A0A1Q2CW09"/>
<dbReference type="Pfam" id="PF01609">
    <property type="entry name" value="DDE_Tnp_1"/>
    <property type="match status" value="1"/>
</dbReference>
<name>A0A1Q2CW09_9ACTN</name>
<accession>A0A1Q2CW09</accession>
<evidence type="ECO:0000313" key="2">
    <source>
        <dbReference type="EMBL" id="AQP50312.1"/>
    </source>
</evidence>
<dbReference type="GO" id="GO:0003677">
    <property type="term" value="F:DNA binding"/>
    <property type="evidence" value="ECO:0007669"/>
    <property type="project" value="InterPro"/>
</dbReference>
<organism evidence="2 3">
    <name type="scientific">Tessaracoccus flavescens</name>
    <dbReference type="NCBI Taxonomy" id="399497"/>
    <lineage>
        <taxon>Bacteria</taxon>
        <taxon>Bacillati</taxon>
        <taxon>Actinomycetota</taxon>
        <taxon>Actinomycetes</taxon>
        <taxon>Propionibacteriales</taxon>
        <taxon>Propionibacteriaceae</taxon>
        <taxon>Tessaracoccus</taxon>
    </lineage>
</organism>
<dbReference type="OrthoDB" id="3722616at2"/>
<proteinExistence type="predicted"/>
<sequence length="317" mass="35421">MELCRRRHNSKERRLEPQITIGLLTDARGFPLMVEAFEGNRAETTTIIPSIQAFQAAHQLPEVTVVADAGMLSDGNLRALSGAGLRFIVGQKIPDIPYVVRHWMDTHPGEQPPDGLILTQPWARGPAGQQVKETIYYQYRADRARRTLRGIGEQVGKAERAVAGKAPVKRNRFITLTGAQKSVNRELEAKARTLAGWKGYITNLANPTPEYVIGAYHQLWQVEKSFRMSKSDLKARPVYHHLKGSIDAHLTIVFAALAVARWVESTTGVSIKALVKTLRRHRTIDIQAGDTIVTAEDPLPDDAQAWLDAIHQARRRH</sequence>
<dbReference type="PANTHER" id="PTHR34614">
    <property type="match status" value="1"/>
</dbReference>
<dbReference type="SUPFAM" id="SSF53098">
    <property type="entry name" value="Ribonuclease H-like"/>
    <property type="match status" value="1"/>
</dbReference>
<evidence type="ECO:0000259" key="1">
    <source>
        <dbReference type="Pfam" id="PF01609"/>
    </source>
</evidence>
<dbReference type="GO" id="GO:0004803">
    <property type="term" value="F:transposase activity"/>
    <property type="evidence" value="ECO:0007669"/>
    <property type="project" value="InterPro"/>
</dbReference>
<dbReference type="InterPro" id="IPR002559">
    <property type="entry name" value="Transposase_11"/>
</dbReference>
<feature type="domain" description="Transposase IS4-like" evidence="1">
    <location>
        <begin position="9"/>
        <end position="257"/>
    </location>
</feature>